<dbReference type="EMBL" id="JBHRZF010000238">
    <property type="protein sequence ID" value="MFC3863198.1"/>
    <property type="molecule type" value="Genomic_DNA"/>
</dbReference>
<protein>
    <submittedName>
        <fullName evidence="1">HesB/IscA family protein</fullName>
    </submittedName>
</protein>
<organism evidence="1 2">
    <name type="scientific">Deinococcus antarcticus</name>
    <dbReference type="NCBI Taxonomy" id="1298767"/>
    <lineage>
        <taxon>Bacteria</taxon>
        <taxon>Thermotogati</taxon>
        <taxon>Deinococcota</taxon>
        <taxon>Deinococci</taxon>
        <taxon>Deinococcales</taxon>
        <taxon>Deinococcaceae</taxon>
        <taxon>Deinococcus</taxon>
    </lineage>
</organism>
<dbReference type="Gene3D" id="2.60.300.12">
    <property type="entry name" value="HesB-like domain"/>
    <property type="match status" value="1"/>
</dbReference>
<dbReference type="PANTHER" id="PTHR43011:SF1">
    <property type="entry name" value="IRON-SULFUR CLUSTER ASSEMBLY 2 HOMOLOG, MITOCHONDRIAL"/>
    <property type="match status" value="1"/>
</dbReference>
<dbReference type="Proteomes" id="UP001595748">
    <property type="component" value="Unassembled WGS sequence"/>
</dbReference>
<accession>A0ABV8AG53</accession>
<keyword evidence="2" id="KW-1185">Reference proteome</keyword>
<gene>
    <name evidence="1" type="ORF">ACFOPQ_20765</name>
</gene>
<name>A0ABV8AG53_9DEIO</name>
<reference evidence="2" key="1">
    <citation type="journal article" date="2019" name="Int. J. Syst. Evol. Microbiol.">
        <title>The Global Catalogue of Microorganisms (GCM) 10K type strain sequencing project: providing services to taxonomists for standard genome sequencing and annotation.</title>
        <authorList>
            <consortium name="The Broad Institute Genomics Platform"/>
            <consortium name="The Broad Institute Genome Sequencing Center for Infectious Disease"/>
            <person name="Wu L."/>
            <person name="Ma J."/>
        </authorList>
    </citation>
    <scope>NUCLEOTIDE SEQUENCE [LARGE SCALE GENOMIC DNA]</scope>
    <source>
        <strain evidence="2">CCTCC AB 2013263</strain>
    </source>
</reference>
<sequence length="121" mass="13006">MTVTPAARDEIRALGGCLRVSLEDGGCCGTAYVFGLTSDPSDVIFTDDNIILSLSAAAGTVLAGAKLDYGARLNPPRFRVLNNPNTPLRCACNRSFGRPFPGKCTPDCRAYCLLPWHKENK</sequence>
<proteinExistence type="predicted"/>
<evidence type="ECO:0000313" key="2">
    <source>
        <dbReference type="Proteomes" id="UP001595748"/>
    </source>
</evidence>
<dbReference type="InterPro" id="IPR035903">
    <property type="entry name" value="HesB-like_dom_sf"/>
</dbReference>
<comment type="caution">
    <text evidence="1">The sequence shown here is derived from an EMBL/GenBank/DDBJ whole genome shotgun (WGS) entry which is preliminary data.</text>
</comment>
<dbReference type="PANTHER" id="PTHR43011">
    <property type="entry name" value="IRON-SULFUR CLUSTER ASSEMBLY 2 HOMOLOG, MITOCHONDRIAL"/>
    <property type="match status" value="1"/>
</dbReference>
<dbReference type="RefSeq" id="WP_380081131.1">
    <property type="nucleotide sequence ID" value="NZ_JBHRZF010000238.1"/>
</dbReference>
<dbReference type="SUPFAM" id="SSF89360">
    <property type="entry name" value="HesB-like domain"/>
    <property type="match status" value="1"/>
</dbReference>
<evidence type="ECO:0000313" key="1">
    <source>
        <dbReference type="EMBL" id="MFC3863198.1"/>
    </source>
</evidence>